<sequence>MKINFYTFSFNNPQRKAKMEEQFAAEGIPLHFVEPVLSTDPRLTQAPDRLKRLWGITFSHLDMLKTFLESDADFGVFCEDDIRLRKNITPLLPEVMLQFRRYNLEILLLSYLCVYVPVEVHVHQPHGVVEHPYVYLTYQDNLWGAHMYMLDRKTAQKHLEKYNLEYAEETLVNSSLTHFNPDWTLTKDATHKAAIYPMLSLEGGQVNTDDEFQVQFHKQSFETHFNSDFYY</sequence>
<proteinExistence type="predicted"/>
<evidence type="ECO:0000313" key="1">
    <source>
        <dbReference type="EMBL" id="QHU32033.1"/>
    </source>
</evidence>
<organism evidence="1">
    <name type="scientific">viral metagenome</name>
    <dbReference type="NCBI Taxonomy" id="1070528"/>
    <lineage>
        <taxon>unclassified sequences</taxon>
        <taxon>metagenomes</taxon>
        <taxon>organismal metagenomes</taxon>
    </lineage>
</organism>
<name>A0A6C0LNH8_9ZZZZ</name>
<reference evidence="1" key="1">
    <citation type="journal article" date="2020" name="Nature">
        <title>Giant virus diversity and host interactions through global metagenomics.</title>
        <authorList>
            <person name="Schulz F."/>
            <person name="Roux S."/>
            <person name="Paez-Espino D."/>
            <person name="Jungbluth S."/>
            <person name="Walsh D.A."/>
            <person name="Denef V.J."/>
            <person name="McMahon K.D."/>
            <person name="Konstantinidis K.T."/>
            <person name="Eloe-Fadrosh E.A."/>
            <person name="Kyrpides N.C."/>
            <person name="Woyke T."/>
        </authorList>
    </citation>
    <scope>NUCLEOTIDE SEQUENCE</scope>
    <source>
        <strain evidence="1">GVMAG-M-3300027963-41</strain>
    </source>
</reference>
<evidence type="ECO:0008006" key="2">
    <source>
        <dbReference type="Google" id="ProtNLM"/>
    </source>
</evidence>
<dbReference type="EMBL" id="MN740534">
    <property type="protein sequence ID" value="QHU32033.1"/>
    <property type="molecule type" value="Genomic_DNA"/>
</dbReference>
<protein>
    <recommendedName>
        <fullName evidence="2">Glycosyltransferase</fullName>
    </recommendedName>
</protein>
<dbReference type="AlphaFoldDB" id="A0A6C0LNH8"/>
<accession>A0A6C0LNH8</accession>